<evidence type="ECO:0000256" key="1">
    <source>
        <dbReference type="SAM" id="Phobius"/>
    </source>
</evidence>
<keyword evidence="4" id="KW-1185">Reference proteome</keyword>
<dbReference type="RefSeq" id="WP_145112113.1">
    <property type="nucleotide sequence ID" value="NZ_CP036349.1"/>
</dbReference>
<reference evidence="3 4" key="1">
    <citation type="submission" date="2019-02" db="EMBL/GenBank/DDBJ databases">
        <title>Deep-cultivation of Planctomycetes and their phenomic and genomic characterization uncovers novel biology.</title>
        <authorList>
            <person name="Wiegand S."/>
            <person name="Jogler M."/>
            <person name="Boedeker C."/>
            <person name="Pinto D."/>
            <person name="Vollmers J."/>
            <person name="Rivas-Marin E."/>
            <person name="Kohn T."/>
            <person name="Peeters S.H."/>
            <person name="Heuer A."/>
            <person name="Rast P."/>
            <person name="Oberbeckmann S."/>
            <person name="Bunk B."/>
            <person name="Jeske O."/>
            <person name="Meyerdierks A."/>
            <person name="Storesund J.E."/>
            <person name="Kallscheuer N."/>
            <person name="Luecker S."/>
            <person name="Lage O.M."/>
            <person name="Pohl T."/>
            <person name="Merkel B.J."/>
            <person name="Hornburger P."/>
            <person name="Mueller R.-W."/>
            <person name="Bruemmer F."/>
            <person name="Labrenz M."/>
            <person name="Spormann A.M."/>
            <person name="Op den Camp H."/>
            <person name="Overmann J."/>
            <person name="Amann R."/>
            <person name="Jetten M.S.M."/>
            <person name="Mascher T."/>
            <person name="Medema M.H."/>
            <person name="Devos D.P."/>
            <person name="Kaster A.-K."/>
            <person name="Ovreas L."/>
            <person name="Rohde M."/>
            <person name="Galperin M.Y."/>
            <person name="Jogler C."/>
        </authorList>
    </citation>
    <scope>NUCLEOTIDE SEQUENCE [LARGE SCALE GENOMIC DNA]</scope>
    <source>
        <strain evidence="3 4">Spa11</strain>
    </source>
</reference>
<dbReference type="AlphaFoldDB" id="A0A518K8D8"/>
<dbReference type="EMBL" id="CP036349">
    <property type="protein sequence ID" value="QDV74050.1"/>
    <property type="molecule type" value="Genomic_DNA"/>
</dbReference>
<evidence type="ECO:0000313" key="3">
    <source>
        <dbReference type="EMBL" id="QDV74050.1"/>
    </source>
</evidence>
<protein>
    <recommendedName>
        <fullName evidence="2">Putative Flp pilus-assembly TadG-like N-terminal domain-containing protein</fullName>
    </recommendedName>
</protein>
<feature type="transmembrane region" description="Helical" evidence="1">
    <location>
        <begin position="21"/>
        <end position="44"/>
    </location>
</feature>
<accession>A0A518K8D8</accession>
<gene>
    <name evidence="3" type="ORF">Spa11_22490</name>
</gene>
<name>A0A518K8D8_9BACT</name>
<proteinExistence type="predicted"/>
<organism evidence="3 4">
    <name type="scientific">Botrimarina mediterranea</name>
    <dbReference type="NCBI Taxonomy" id="2528022"/>
    <lineage>
        <taxon>Bacteria</taxon>
        <taxon>Pseudomonadati</taxon>
        <taxon>Planctomycetota</taxon>
        <taxon>Planctomycetia</taxon>
        <taxon>Pirellulales</taxon>
        <taxon>Lacipirellulaceae</taxon>
        <taxon>Botrimarina</taxon>
    </lineage>
</organism>
<keyword evidence="1" id="KW-0812">Transmembrane</keyword>
<sequence length="388" mass="40307">MRHHPLLPRQTRGQRRGAITVLAALFSIVMLGMVAFSVDVGYILSVKEELQRTADAAAMAAAWEMASGMADELPADAAVLAGRAAAASVASTNIVGRVAPQIDSNYANTSSGDLVFGYLADLGAPDAMETSDSALFNAARVKIRRDETLNGAAPLFFASVFGIRTQSLEAEATAGLVRNVGGFQAPSGGGNIDLLPFALDRQTHLSWLAGNGSDSYKYNEATGAVTSGSDGKVEVNLYPQGTGSPGNRGTVDIGGANNSTNDIARQILYGISAADFAALGKPLVFDENGELTLNGDTGISAGVKDELAAIKGKPRIIPIFSKVEGPGNNAIYTIVAWQGIRIVDVKLTGPMNKKHLTIQTAPVLATGVVPTTVAGTSYQVYSPAVLLQ</sequence>
<keyword evidence="1" id="KW-1133">Transmembrane helix</keyword>
<evidence type="ECO:0000313" key="4">
    <source>
        <dbReference type="Proteomes" id="UP000316426"/>
    </source>
</evidence>
<evidence type="ECO:0000259" key="2">
    <source>
        <dbReference type="Pfam" id="PF13400"/>
    </source>
</evidence>
<feature type="domain" description="Putative Flp pilus-assembly TadG-like N-terminal" evidence="2">
    <location>
        <begin position="17"/>
        <end position="63"/>
    </location>
</feature>
<dbReference type="Proteomes" id="UP000316426">
    <property type="component" value="Chromosome"/>
</dbReference>
<keyword evidence="1" id="KW-0472">Membrane</keyword>
<dbReference type="Pfam" id="PF13400">
    <property type="entry name" value="Tad"/>
    <property type="match status" value="1"/>
</dbReference>
<dbReference type="InterPro" id="IPR028087">
    <property type="entry name" value="Tad_N"/>
</dbReference>
<dbReference type="KEGG" id="bmei:Spa11_22490"/>